<evidence type="ECO:0000313" key="1">
    <source>
        <dbReference type="EMBL" id="KZV35721.1"/>
    </source>
</evidence>
<sequence>MKTSVTSNEAQHEAYSAIMHAPALYDSSDPVANGPRTGMKRLLSLRTSRSRPQQITLLGRSLSEISPRATIRFCYPLTQFTARLIASNSPGTTRDLSTQIHHNSLRKTIQHNLTVSTQDLSCSSPTTSYLISSHTLSSSRVHFSLLAKDQLSRISTDRASQHGQLSFKADSSPTALIPKPKTTNRSCLYCASPSACTQADVTNQHSPISRNPLIQLKAFRTSLSRI</sequence>
<evidence type="ECO:0000313" key="2">
    <source>
        <dbReference type="Proteomes" id="UP000250235"/>
    </source>
</evidence>
<organism evidence="1 2">
    <name type="scientific">Dorcoceras hygrometricum</name>
    <dbReference type="NCBI Taxonomy" id="472368"/>
    <lineage>
        <taxon>Eukaryota</taxon>
        <taxon>Viridiplantae</taxon>
        <taxon>Streptophyta</taxon>
        <taxon>Embryophyta</taxon>
        <taxon>Tracheophyta</taxon>
        <taxon>Spermatophyta</taxon>
        <taxon>Magnoliopsida</taxon>
        <taxon>eudicotyledons</taxon>
        <taxon>Gunneridae</taxon>
        <taxon>Pentapetalae</taxon>
        <taxon>asterids</taxon>
        <taxon>lamiids</taxon>
        <taxon>Lamiales</taxon>
        <taxon>Gesneriaceae</taxon>
        <taxon>Didymocarpoideae</taxon>
        <taxon>Trichosporeae</taxon>
        <taxon>Loxocarpinae</taxon>
        <taxon>Dorcoceras</taxon>
    </lineage>
</organism>
<accession>A0A2Z7BMF0</accession>
<dbReference type="EMBL" id="KV004136">
    <property type="protein sequence ID" value="KZV35721.1"/>
    <property type="molecule type" value="Genomic_DNA"/>
</dbReference>
<keyword evidence="2" id="KW-1185">Reference proteome</keyword>
<name>A0A2Z7BMF0_9LAMI</name>
<proteinExistence type="predicted"/>
<gene>
    <name evidence="1" type="ORF">F511_36768</name>
</gene>
<dbReference type="Proteomes" id="UP000250235">
    <property type="component" value="Unassembled WGS sequence"/>
</dbReference>
<protein>
    <submittedName>
        <fullName evidence="1">Uncharacterized protein</fullName>
    </submittedName>
</protein>
<reference evidence="1 2" key="1">
    <citation type="journal article" date="2015" name="Proc. Natl. Acad. Sci. U.S.A.">
        <title>The resurrection genome of Boea hygrometrica: A blueprint for survival of dehydration.</title>
        <authorList>
            <person name="Xiao L."/>
            <person name="Yang G."/>
            <person name="Zhang L."/>
            <person name="Yang X."/>
            <person name="Zhao S."/>
            <person name="Ji Z."/>
            <person name="Zhou Q."/>
            <person name="Hu M."/>
            <person name="Wang Y."/>
            <person name="Chen M."/>
            <person name="Xu Y."/>
            <person name="Jin H."/>
            <person name="Xiao X."/>
            <person name="Hu G."/>
            <person name="Bao F."/>
            <person name="Hu Y."/>
            <person name="Wan P."/>
            <person name="Li L."/>
            <person name="Deng X."/>
            <person name="Kuang T."/>
            <person name="Xiang C."/>
            <person name="Zhu J.K."/>
            <person name="Oliver M.J."/>
            <person name="He Y."/>
        </authorList>
    </citation>
    <scope>NUCLEOTIDE SEQUENCE [LARGE SCALE GENOMIC DNA]</scope>
    <source>
        <strain evidence="2">cv. XS01</strain>
    </source>
</reference>
<dbReference type="AlphaFoldDB" id="A0A2Z7BMF0"/>